<dbReference type="EMBL" id="KP136319">
    <property type="protein sequence ID" value="AJF97842.1"/>
    <property type="molecule type" value="Genomic_DNA"/>
</dbReference>
<keyword evidence="2" id="KW-0472">Membrane</keyword>
<accession>A0A0B5JDN2</accession>
<keyword evidence="2" id="KW-1133">Transmembrane helix</keyword>
<reference evidence="3 4" key="1">
    <citation type="journal article" date="2015" name="Parasitol. Res.">
        <title>Viruses in close associations with free-living amoebae.</title>
        <authorList>
            <person name="Scheid P."/>
        </authorList>
    </citation>
    <scope>NUCLEOTIDE SEQUENCE [LARGE SCALE GENOMIC DNA]</scope>
    <source>
        <strain evidence="3">KlaHel</strain>
    </source>
</reference>
<feature type="transmembrane region" description="Helical" evidence="2">
    <location>
        <begin position="345"/>
        <end position="362"/>
    </location>
</feature>
<organism evidence="3 4">
    <name type="scientific">Pandoravirus inopinatum</name>
    <dbReference type="NCBI Taxonomy" id="1605721"/>
    <lineage>
        <taxon>Viruses</taxon>
        <taxon>Pandoravirus</taxon>
    </lineage>
</organism>
<dbReference type="KEGG" id="vg:23462759"/>
<evidence type="ECO:0000256" key="2">
    <source>
        <dbReference type="SAM" id="Phobius"/>
    </source>
</evidence>
<protein>
    <submittedName>
        <fullName evidence="3">Uncharacterized protein</fullName>
    </submittedName>
</protein>
<feature type="compositionally biased region" description="Basic and acidic residues" evidence="1">
    <location>
        <begin position="280"/>
        <end position="297"/>
    </location>
</feature>
<evidence type="ECO:0000313" key="3">
    <source>
        <dbReference type="EMBL" id="AJF97842.1"/>
    </source>
</evidence>
<feature type="region of interest" description="Disordered" evidence="1">
    <location>
        <begin position="252"/>
        <end position="297"/>
    </location>
</feature>
<keyword evidence="2" id="KW-0812">Transmembrane</keyword>
<dbReference type="GeneID" id="23462759"/>
<evidence type="ECO:0000256" key="1">
    <source>
        <dbReference type="SAM" id="MobiDB-lite"/>
    </source>
</evidence>
<dbReference type="Proteomes" id="UP000202511">
    <property type="component" value="Segment"/>
</dbReference>
<dbReference type="RefSeq" id="YP_009120077.1">
    <property type="nucleotide sequence ID" value="NC_026440.1"/>
</dbReference>
<proteinExistence type="predicted"/>
<name>A0A0B5JDN2_9VIRU</name>
<sequence length="366" mass="40259">MNFDPCQQFTDTMGDFLSTMCETFPDDEALRVRMRAFNDLARHNQTMQDRLCRAYHNQMSRYYEACGRKDPTPFIEGRVEILSEMGFREKYADLTDATLYDDPAVMEENIANVWEFINKLNYYATLYVTIPSRVMERVVDAANGIMQNEDPIAAINPMTMVQMSKGILSGMTTNDRDRLVEGLPLLLRTITSSSVGDQAASAGVDIAGIMGVLQHAMAGGAPGPEGNGGGGGVQSSMVAMLAALAENTTAAGGVPGGVGARPDGDRGHHCHHRHANGGDQNRDGGDAWRHRDPRAIDRDAPTRSMEAAWHDRSLSGWRLRAHAQAKKLPSCVGRRPCGCAKSARGFWLLTLFFPPIFFVLFFKKKP</sequence>
<evidence type="ECO:0000313" key="4">
    <source>
        <dbReference type="Proteomes" id="UP000202511"/>
    </source>
</evidence>